<dbReference type="EMBL" id="REGN01000664">
    <property type="protein sequence ID" value="RNA40217.1"/>
    <property type="molecule type" value="Genomic_DNA"/>
</dbReference>
<proteinExistence type="predicted"/>
<keyword evidence="2" id="KW-1185">Reference proteome</keyword>
<gene>
    <name evidence="1" type="ORF">BpHYR1_041459</name>
</gene>
<accession>A0A3M7SX02</accession>
<name>A0A3M7SX02_BRAPC</name>
<sequence>MSQSTILTGTHAKLPGKRTLLHKQNGLDLEFATQFSSQININQSIQIRLRQIQINRFNKLELTTK</sequence>
<reference evidence="1 2" key="1">
    <citation type="journal article" date="2018" name="Sci. Rep.">
        <title>Genomic signatures of local adaptation to the degree of environmental predictability in rotifers.</title>
        <authorList>
            <person name="Franch-Gras L."/>
            <person name="Hahn C."/>
            <person name="Garcia-Roger E.M."/>
            <person name="Carmona M.J."/>
            <person name="Serra M."/>
            <person name="Gomez A."/>
        </authorList>
    </citation>
    <scope>NUCLEOTIDE SEQUENCE [LARGE SCALE GENOMIC DNA]</scope>
    <source>
        <strain evidence="1">HYR1</strain>
    </source>
</reference>
<dbReference type="AlphaFoldDB" id="A0A3M7SX02"/>
<evidence type="ECO:0000313" key="2">
    <source>
        <dbReference type="Proteomes" id="UP000276133"/>
    </source>
</evidence>
<comment type="caution">
    <text evidence="1">The sequence shown here is derived from an EMBL/GenBank/DDBJ whole genome shotgun (WGS) entry which is preliminary data.</text>
</comment>
<dbReference type="Proteomes" id="UP000276133">
    <property type="component" value="Unassembled WGS sequence"/>
</dbReference>
<evidence type="ECO:0000313" key="1">
    <source>
        <dbReference type="EMBL" id="RNA40217.1"/>
    </source>
</evidence>
<protein>
    <submittedName>
        <fullName evidence="1">Uncharacterized protein</fullName>
    </submittedName>
</protein>
<organism evidence="1 2">
    <name type="scientific">Brachionus plicatilis</name>
    <name type="common">Marine rotifer</name>
    <name type="synonym">Brachionus muelleri</name>
    <dbReference type="NCBI Taxonomy" id="10195"/>
    <lineage>
        <taxon>Eukaryota</taxon>
        <taxon>Metazoa</taxon>
        <taxon>Spiralia</taxon>
        <taxon>Gnathifera</taxon>
        <taxon>Rotifera</taxon>
        <taxon>Eurotatoria</taxon>
        <taxon>Monogononta</taxon>
        <taxon>Pseudotrocha</taxon>
        <taxon>Ploima</taxon>
        <taxon>Brachionidae</taxon>
        <taxon>Brachionus</taxon>
    </lineage>
</organism>